<reference evidence="3" key="1">
    <citation type="submission" date="2006-10" db="EMBL/GenBank/DDBJ databases">
        <authorList>
            <person name="Amadeo P."/>
            <person name="Zhao Q."/>
            <person name="Wortman J."/>
            <person name="Fraser-Liggett C."/>
            <person name="Carlton J."/>
        </authorList>
    </citation>
    <scope>NUCLEOTIDE SEQUENCE</scope>
    <source>
        <strain evidence="3">G3</strain>
    </source>
</reference>
<dbReference type="Pfam" id="PF04577">
    <property type="entry name" value="Glyco_transf_61"/>
    <property type="match status" value="1"/>
</dbReference>
<dbReference type="GO" id="GO:0016757">
    <property type="term" value="F:glycosyltransferase activity"/>
    <property type="evidence" value="ECO:0000318"/>
    <property type="project" value="GO_Central"/>
</dbReference>
<dbReference type="KEGG" id="tva:4768621"/>
<dbReference type="VEuPathDB" id="TrichDB:TVAGG3_0000580"/>
<dbReference type="Proteomes" id="UP000001542">
    <property type="component" value="Unassembled WGS sequence"/>
</dbReference>
<evidence type="ECO:0000259" key="2">
    <source>
        <dbReference type="Pfam" id="PF04577"/>
    </source>
</evidence>
<reference evidence="3" key="2">
    <citation type="journal article" date="2007" name="Science">
        <title>Draft genome sequence of the sexually transmitted pathogen Trichomonas vaginalis.</title>
        <authorList>
            <person name="Carlton J.M."/>
            <person name="Hirt R.P."/>
            <person name="Silva J.C."/>
            <person name="Delcher A.L."/>
            <person name="Schatz M."/>
            <person name="Zhao Q."/>
            <person name="Wortman J.R."/>
            <person name="Bidwell S.L."/>
            <person name="Alsmark U.C.M."/>
            <person name="Besteiro S."/>
            <person name="Sicheritz-Ponten T."/>
            <person name="Noel C.J."/>
            <person name="Dacks J.B."/>
            <person name="Foster P.G."/>
            <person name="Simillion C."/>
            <person name="Van de Peer Y."/>
            <person name="Miranda-Saavedra D."/>
            <person name="Barton G.J."/>
            <person name="Westrop G.D."/>
            <person name="Mueller S."/>
            <person name="Dessi D."/>
            <person name="Fiori P.L."/>
            <person name="Ren Q."/>
            <person name="Paulsen I."/>
            <person name="Zhang H."/>
            <person name="Bastida-Corcuera F.D."/>
            <person name="Simoes-Barbosa A."/>
            <person name="Brown M.T."/>
            <person name="Hayes R.D."/>
            <person name="Mukherjee M."/>
            <person name="Okumura C.Y."/>
            <person name="Schneider R."/>
            <person name="Smith A.J."/>
            <person name="Vanacova S."/>
            <person name="Villalvazo M."/>
            <person name="Haas B.J."/>
            <person name="Pertea M."/>
            <person name="Feldblyum T.V."/>
            <person name="Utterback T.R."/>
            <person name="Shu C.L."/>
            <person name="Osoegawa K."/>
            <person name="de Jong P.J."/>
            <person name="Hrdy I."/>
            <person name="Horvathova L."/>
            <person name="Zubacova Z."/>
            <person name="Dolezal P."/>
            <person name="Malik S.B."/>
            <person name="Logsdon J.M. Jr."/>
            <person name="Henze K."/>
            <person name="Gupta A."/>
            <person name="Wang C.C."/>
            <person name="Dunne R.L."/>
            <person name="Upcroft J.A."/>
            <person name="Upcroft P."/>
            <person name="White O."/>
            <person name="Salzberg S.L."/>
            <person name="Tang P."/>
            <person name="Chiu C.-H."/>
            <person name="Lee Y.-S."/>
            <person name="Embley T.M."/>
            <person name="Coombs G.H."/>
            <person name="Mottram J.C."/>
            <person name="Tachezy J."/>
            <person name="Fraser-Liggett C.M."/>
            <person name="Johnson P.J."/>
        </authorList>
    </citation>
    <scope>NUCLEOTIDE SEQUENCE [LARGE SCALE GENOMIC DNA]</scope>
    <source>
        <strain evidence="3">G3</strain>
    </source>
</reference>
<accession>A2E9C3</accession>
<keyword evidence="4" id="KW-1185">Reference proteome</keyword>
<dbReference type="AlphaFoldDB" id="A2E9C3"/>
<keyword evidence="1" id="KW-0732">Signal</keyword>
<feature type="domain" description="Glycosyltransferase 61 catalytic" evidence="2">
    <location>
        <begin position="181"/>
        <end position="356"/>
    </location>
</feature>
<name>A2E9C3_TRIV3</name>
<dbReference type="VEuPathDB" id="TrichDB:TVAG_364100"/>
<dbReference type="EMBL" id="DS113333">
    <property type="protein sequence ID" value="EAY10687.1"/>
    <property type="molecule type" value="Genomic_DNA"/>
</dbReference>
<protein>
    <recommendedName>
        <fullName evidence="2">Glycosyltransferase 61 catalytic domain-containing protein</fullName>
    </recommendedName>
</protein>
<evidence type="ECO:0000256" key="1">
    <source>
        <dbReference type="SAM" id="SignalP"/>
    </source>
</evidence>
<proteinExistence type="predicted"/>
<dbReference type="InParanoid" id="A2E9C3"/>
<gene>
    <name evidence="3" type="ORF">TVAG_364100</name>
</gene>
<dbReference type="RefSeq" id="XP_001322910.1">
    <property type="nucleotide sequence ID" value="XM_001322875.1"/>
</dbReference>
<feature type="chain" id="PRO_5002643179" description="Glycosyltransferase 61 catalytic domain-containing protein" evidence="1">
    <location>
        <begin position="20"/>
        <end position="484"/>
    </location>
</feature>
<evidence type="ECO:0000313" key="3">
    <source>
        <dbReference type="EMBL" id="EAY10687.1"/>
    </source>
</evidence>
<sequence length="484" mass="55256">MICLLIYLLLNNLNTGNIGFIVKQTANISFPTYVFSKSAIADQLPPSERHLIHAKLIPSKVNPIEYKPGERISITKYIHPLDFPGGEVMELNLQIPVHDQRVLKGILPTNYQIVFFSSAAIREFTRLYHFKNALVTSRGVFCRDCQVKFPNDHVGVDTSSITVSDKVIEHLIIGKATFIPWGHFMTESPISGLIYFPEEVVNKSQIYFYQGSYFYSSNLNAFGWGHIKHASISWDATLVKNLYMSVPNDFVNGQTFFYRLLRERLMKRYNSKNVKPTQGIISNKPQSSSRFIKNFDPWVKSIKDKYPDIPWTVITDDQITNTGDAIKVLAATKYFITPCGSAAFKIVYMHENTGICIVGMAITDWANLGVCQAMGVWCTYSYNPGLPWIFKGTGIIDIEMNLRFASYLIYAVDHQKWPSVTEDKVEFLFEQNIHRKILDIDPASSIQVPCDIDSYYYNLTNNISQPKRCESIKSLYFGNNIPMR</sequence>
<organism evidence="3 4">
    <name type="scientific">Trichomonas vaginalis (strain ATCC PRA-98 / G3)</name>
    <dbReference type="NCBI Taxonomy" id="412133"/>
    <lineage>
        <taxon>Eukaryota</taxon>
        <taxon>Metamonada</taxon>
        <taxon>Parabasalia</taxon>
        <taxon>Trichomonadida</taxon>
        <taxon>Trichomonadidae</taxon>
        <taxon>Trichomonas</taxon>
    </lineage>
</organism>
<feature type="signal peptide" evidence="1">
    <location>
        <begin position="1"/>
        <end position="19"/>
    </location>
</feature>
<dbReference type="InterPro" id="IPR049625">
    <property type="entry name" value="Glyco_transf_61_cat"/>
</dbReference>
<evidence type="ECO:0000313" key="4">
    <source>
        <dbReference type="Proteomes" id="UP000001542"/>
    </source>
</evidence>